<reference evidence="1 2" key="1">
    <citation type="submission" date="2023-10" db="EMBL/GenBank/DDBJ databases">
        <title>The genome sequence of Streptomyces sp. HUAS YS2.</title>
        <authorList>
            <person name="Mo P."/>
        </authorList>
    </citation>
    <scope>NUCLEOTIDE SEQUENCE [LARGE SCALE GENOMIC DNA]</scope>
    <source>
        <strain evidence="1 2">HUAS YS2</strain>
    </source>
</reference>
<accession>A0ABZ0LW05</accession>
<evidence type="ECO:0000313" key="2">
    <source>
        <dbReference type="Proteomes" id="UP001301731"/>
    </source>
</evidence>
<keyword evidence="2" id="KW-1185">Reference proteome</keyword>
<protein>
    <recommendedName>
        <fullName evidence="3">Secreted protein</fullName>
    </recommendedName>
</protein>
<gene>
    <name evidence="1" type="ORF">R2D22_20490</name>
</gene>
<dbReference type="RefSeq" id="WP_318105663.1">
    <property type="nucleotide sequence ID" value="NZ_CP137573.1"/>
</dbReference>
<evidence type="ECO:0008006" key="3">
    <source>
        <dbReference type="Google" id="ProtNLM"/>
    </source>
</evidence>
<dbReference type="EMBL" id="CP137573">
    <property type="protein sequence ID" value="WOX23632.1"/>
    <property type="molecule type" value="Genomic_DNA"/>
</dbReference>
<organism evidence="1 2">
    <name type="scientific">Streptomyces solicathayae</name>
    <dbReference type="NCBI Taxonomy" id="3081768"/>
    <lineage>
        <taxon>Bacteria</taxon>
        <taxon>Bacillati</taxon>
        <taxon>Actinomycetota</taxon>
        <taxon>Actinomycetes</taxon>
        <taxon>Kitasatosporales</taxon>
        <taxon>Streptomycetaceae</taxon>
        <taxon>Streptomyces</taxon>
    </lineage>
</organism>
<proteinExistence type="predicted"/>
<name>A0ABZ0LW05_9ACTN</name>
<dbReference type="Proteomes" id="UP001301731">
    <property type="component" value="Chromosome"/>
</dbReference>
<evidence type="ECO:0000313" key="1">
    <source>
        <dbReference type="EMBL" id="WOX23632.1"/>
    </source>
</evidence>
<sequence length="69" mass="7342">MDRLRAAQQVVDQLKSELDAVDVVLPSLGVDPLTLAGSGPESPYPLVDLGRCNIDTALRLAAVLSEGRR</sequence>